<dbReference type="AlphaFoldDB" id="A0A537KR20"/>
<name>A0A537KR20_9BACT</name>
<dbReference type="EMBL" id="VBAL01000180">
    <property type="protein sequence ID" value="TMI98194.1"/>
    <property type="molecule type" value="Genomic_DNA"/>
</dbReference>
<feature type="region of interest" description="Disordered" evidence="1">
    <location>
        <begin position="1"/>
        <end position="61"/>
    </location>
</feature>
<feature type="compositionally biased region" description="Low complexity" evidence="1">
    <location>
        <begin position="1"/>
        <end position="17"/>
    </location>
</feature>
<evidence type="ECO:0000256" key="1">
    <source>
        <dbReference type="SAM" id="MobiDB-lite"/>
    </source>
</evidence>
<feature type="compositionally biased region" description="Low complexity" evidence="1">
    <location>
        <begin position="32"/>
        <end position="44"/>
    </location>
</feature>
<accession>A0A537KR20</accession>
<protein>
    <submittedName>
        <fullName evidence="2">Uncharacterized protein</fullName>
    </submittedName>
</protein>
<evidence type="ECO:0000313" key="3">
    <source>
        <dbReference type="Proteomes" id="UP000319353"/>
    </source>
</evidence>
<reference evidence="2 3" key="1">
    <citation type="journal article" date="2019" name="Nat. Microbiol.">
        <title>Mediterranean grassland soil C-N compound turnover is dependent on rainfall and depth, and is mediated by genomically divergent microorganisms.</title>
        <authorList>
            <person name="Diamond S."/>
            <person name="Andeer P.F."/>
            <person name="Li Z."/>
            <person name="Crits-Christoph A."/>
            <person name="Burstein D."/>
            <person name="Anantharaman K."/>
            <person name="Lane K.R."/>
            <person name="Thomas B.C."/>
            <person name="Pan C."/>
            <person name="Northen T.R."/>
            <person name="Banfield J.F."/>
        </authorList>
    </citation>
    <scope>NUCLEOTIDE SEQUENCE [LARGE SCALE GENOMIC DNA]</scope>
    <source>
        <strain evidence="2">NP_4</strain>
    </source>
</reference>
<sequence>MAMSPPVSSSLIRSSTSRCRHSSENRYASNQSPELSSRRSPGRSPRARCRTRPREYGSSCRGCRCCAARSRRTPRPGSGR</sequence>
<comment type="caution">
    <text evidence="2">The sequence shown here is derived from an EMBL/GenBank/DDBJ whole genome shotgun (WGS) entry which is preliminary data.</text>
</comment>
<gene>
    <name evidence="2" type="ORF">E6H01_12635</name>
</gene>
<evidence type="ECO:0000313" key="2">
    <source>
        <dbReference type="EMBL" id="TMI98194.1"/>
    </source>
</evidence>
<organism evidence="2 3">
    <name type="scientific">Candidatus Segetimicrobium genomatis</name>
    <dbReference type="NCBI Taxonomy" id="2569760"/>
    <lineage>
        <taxon>Bacteria</taxon>
        <taxon>Bacillati</taxon>
        <taxon>Candidatus Sysuimicrobiota</taxon>
        <taxon>Candidatus Sysuimicrobiia</taxon>
        <taxon>Candidatus Sysuimicrobiales</taxon>
        <taxon>Candidatus Segetimicrobiaceae</taxon>
        <taxon>Candidatus Segetimicrobium</taxon>
    </lineage>
</organism>
<proteinExistence type="predicted"/>
<dbReference type="Proteomes" id="UP000319353">
    <property type="component" value="Unassembled WGS sequence"/>
</dbReference>